<comment type="similarity">
    <text evidence="4">Belongs to the HSF family.</text>
</comment>
<dbReference type="Gene3D" id="1.10.10.10">
    <property type="entry name" value="Winged helix-like DNA-binding domain superfamily/Winged helix DNA-binding domain"/>
    <property type="match status" value="1"/>
</dbReference>
<name>A0A7S3LHA5_9STRA</name>
<dbReference type="InterPro" id="IPR000232">
    <property type="entry name" value="HSF_DNA-bd"/>
</dbReference>
<evidence type="ECO:0000256" key="3">
    <source>
        <dbReference type="ARBA" id="ARBA00023242"/>
    </source>
</evidence>
<keyword evidence="3" id="KW-0539">Nucleus</keyword>
<dbReference type="SUPFAM" id="SSF46785">
    <property type="entry name" value="Winged helix' DNA-binding domain"/>
    <property type="match status" value="1"/>
</dbReference>
<evidence type="ECO:0000259" key="6">
    <source>
        <dbReference type="SMART" id="SM00415"/>
    </source>
</evidence>
<dbReference type="PRINTS" id="PR00056">
    <property type="entry name" value="HSFDOMAIN"/>
</dbReference>
<comment type="subcellular location">
    <subcellularLocation>
        <location evidence="1">Nucleus</location>
    </subcellularLocation>
</comment>
<dbReference type="GO" id="GO:0003700">
    <property type="term" value="F:DNA-binding transcription factor activity"/>
    <property type="evidence" value="ECO:0007669"/>
    <property type="project" value="InterPro"/>
</dbReference>
<dbReference type="InterPro" id="IPR036388">
    <property type="entry name" value="WH-like_DNA-bd_sf"/>
</dbReference>
<accession>A0A7S3LHA5</accession>
<dbReference type="SMART" id="SM00415">
    <property type="entry name" value="HSF"/>
    <property type="match status" value="1"/>
</dbReference>
<dbReference type="GO" id="GO:0005634">
    <property type="term" value="C:nucleus"/>
    <property type="evidence" value="ECO:0007669"/>
    <property type="project" value="UniProtKB-SubCell"/>
</dbReference>
<evidence type="ECO:0000256" key="5">
    <source>
        <dbReference type="SAM" id="MobiDB-lite"/>
    </source>
</evidence>
<feature type="domain" description="HSF-type DNA-binding" evidence="6">
    <location>
        <begin position="70"/>
        <end position="167"/>
    </location>
</feature>
<dbReference type="GO" id="GO:0043565">
    <property type="term" value="F:sequence-specific DNA binding"/>
    <property type="evidence" value="ECO:0007669"/>
    <property type="project" value="InterPro"/>
</dbReference>
<reference evidence="7" key="1">
    <citation type="submission" date="2021-01" db="EMBL/GenBank/DDBJ databases">
        <authorList>
            <person name="Corre E."/>
            <person name="Pelletier E."/>
            <person name="Niang G."/>
            <person name="Scheremetjew M."/>
            <person name="Finn R."/>
            <person name="Kale V."/>
            <person name="Holt S."/>
            <person name="Cochrane G."/>
            <person name="Meng A."/>
            <person name="Brown T."/>
            <person name="Cohen L."/>
        </authorList>
    </citation>
    <scope>NUCLEOTIDE SEQUENCE</scope>
    <source>
        <strain evidence="7">CCMP127</strain>
    </source>
</reference>
<dbReference type="Pfam" id="PF00447">
    <property type="entry name" value="HSF_DNA-bind"/>
    <property type="match status" value="1"/>
</dbReference>
<dbReference type="PANTHER" id="PTHR10015:SF206">
    <property type="entry name" value="HSF-TYPE DNA-BINDING DOMAIN-CONTAINING PROTEIN"/>
    <property type="match status" value="1"/>
</dbReference>
<dbReference type="EMBL" id="HBIM01024117">
    <property type="protein sequence ID" value="CAE0421215.1"/>
    <property type="molecule type" value="Transcribed_RNA"/>
</dbReference>
<dbReference type="InterPro" id="IPR036390">
    <property type="entry name" value="WH_DNA-bd_sf"/>
</dbReference>
<feature type="region of interest" description="Disordered" evidence="5">
    <location>
        <begin position="1"/>
        <end position="20"/>
    </location>
</feature>
<dbReference type="AlphaFoldDB" id="A0A7S3LHA5"/>
<evidence type="ECO:0000313" key="7">
    <source>
        <dbReference type="EMBL" id="CAE0421215.1"/>
    </source>
</evidence>
<protein>
    <recommendedName>
        <fullName evidence="6">HSF-type DNA-binding domain-containing protein</fullName>
    </recommendedName>
</protein>
<keyword evidence="2" id="KW-0238">DNA-binding</keyword>
<evidence type="ECO:0000256" key="2">
    <source>
        <dbReference type="ARBA" id="ARBA00023125"/>
    </source>
</evidence>
<evidence type="ECO:0000256" key="4">
    <source>
        <dbReference type="RuleBase" id="RU004020"/>
    </source>
</evidence>
<sequence length="239" mass="28022">MMQQTNDNSRQTRRRRIRKEAEPAFEVAPTIIQAFKTPPGTVNHSYRDFSRVPPHQNDYYEAPHAITDMTFVEKIHHILSQPCYTKWIAWMPHGRAFKVLVPSSFESEVCHNYFNHSRYMHFLRDLNRFGFKHVTHGCDRNCYYHELMLQGRIHLCRYMPGCRNARRLVVDPDHEPNFYRINDQFPWQGMAGEVAESSSILKTDAPETLSPVGLEMTVTFSLSQKKRSEKVAPSRFSIC</sequence>
<dbReference type="PANTHER" id="PTHR10015">
    <property type="entry name" value="HEAT SHOCK TRANSCRIPTION FACTOR"/>
    <property type="match status" value="1"/>
</dbReference>
<organism evidence="7">
    <name type="scientific">Amphora coffeiformis</name>
    <dbReference type="NCBI Taxonomy" id="265554"/>
    <lineage>
        <taxon>Eukaryota</taxon>
        <taxon>Sar</taxon>
        <taxon>Stramenopiles</taxon>
        <taxon>Ochrophyta</taxon>
        <taxon>Bacillariophyta</taxon>
        <taxon>Bacillariophyceae</taxon>
        <taxon>Bacillariophycidae</taxon>
        <taxon>Thalassiophysales</taxon>
        <taxon>Catenulaceae</taxon>
        <taxon>Amphora</taxon>
    </lineage>
</organism>
<evidence type="ECO:0000256" key="1">
    <source>
        <dbReference type="ARBA" id="ARBA00004123"/>
    </source>
</evidence>
<proteinExistence type="inferred from homology"/>
<gene>
    <name evidence="7" type="ORF">ACOF00016_LOCUS17862</name>
</gene>
<dbReference type="FunFam" id="1.10.10.10:FF:000479">
    <property type="entry name" value="Predicted protein"/>
    <property type="match status" value="1"/>
</dbReference>